<keyword evidence="4" id="KW-0732">Signal</keyword>
<feature type="chain" id="PRO_5040731373" evidence="4">
    <location>
        <begin position="26"/>
        <end position="159"/>
    </location>
</feature>
<dbReference type="RefSeq" id="WP_271222575.1">
    <property type="nucleotide sequence ID" value="NZ_BAAAVD010000033.1"/>
</dbReference>
<name>A0A9W6MH04_9ACTN</name>
<dbReference type="GO" id="GO:0016787">
    <property type="term" value="F:hydrolase activity"/>
    <property type="evidence" value="ECO:0007669"/>
    <property type="project" value="UniProtKB-KW"/>
</dbReference>
<feature type="compositionally biased region" description="Low complexity" evidence="3">
    <location>
        <begin position="32"/>
        <end position="41"/>
    </location>
</feature>
<evidence type="ECO:0000313" key="5">
    <source>
        <dbReference type="EMBL" id="GLK14334.1"/>
    </source>
</evidence>
<dbReference type="Pfam" id="PF00545">
    <property type="entry name" value="Ribonuclease"/>
    <property type="match status" value="1"/>
</dbReference>
<evidence type="ECO:0000256" key="3">
    <source>
        <dbReference type="SAM" id="MobiDB-lite"/>
    </source>
</evidence>
<feature type="compositionally biased region" description="Low complexity" evidence="3">
    <location>
        <begin position="50"/>
        <end position="61"/>
    </location>
</feature>
<dbReference type="InterPro" id="IPR016191">
    <property type="entry name" value="Ribonuclease/ribotoxin"/>
</dbReference>
<keyword evidence="2" id="KW-0378">Hydrolase</keyword>
<dbReference type="GO" id="GO:0003723">
    <property type="term" value="F:RNA binding"/>
    <property type="evidence" value="ECO:0007669"/>
    <property type="project" value="InterPro"/>
</dbReference>
<dbReference type="PROSITE" id="PS51257">
    <property type="entry name" value="PROKAR_LIPOPROTEIN"/>
    <property type="match status" value="1"/>
</dbReference>
<feature type="region of interest" description="Disordered" evidence="3">
    <location>
        <begin position="32"/>
        <end position="67"/>
    </location>
</feature>
<evidence type="ECO:0000256" key="4">
    <source>
        <dbReference type="SAM" id="SignalP"/>
    </source>
</evidence>
<evidence type="ECO:0000256" key="1">
    <source>
        <dbReference type="ARBA" id="ARBA00022722"/>
    </source>
</evidence>
<keyword evidence="1" id="KW-0540">Nuclease</keyword>
<reference evidence="5" key="2">
    <citation type="submission" date="2023-01" db="EMBL/GenBank/DDBJ databases">
        <authorList>
            <person name="Sun Q."/>
            <person name="Evtushenko L."/>
        </authorList>
    </citation>
    <scope>NUCLEOTIDE SEQUENCE</scope>
    <source>
        <strain evidence="5">VKM Ac-2007</strain>
    </source>
</reference>
<gene>
    <name evidence="5" type="ORF">GCM10017600_77460</name>
</gene>
<comment type="caution">
    <text evidence="5">The sequence shown here is derived from an EMBL/GenBank/DDBJ whole genome shotgun (WGS) entry which is preliminary data.</text>
</comment>
<keyword evidence="6" id="KW-1185">Reference proteome</keyword>
<accession>A0A9W6MH04</accession>
<dbReference type="SUPFAM" id="SSF53933">
    <property type="entry name" value="Microbial ribonucleases"/>
    <property type="match status" value="1"/>
</dbReference>
<dbReference type="Gene3D" id="3.10.450.30">
    <property type="entry name" value="Microbial ribonucleases"/>
    <property type="match status" value="1"/>
</dbReference>
<sequence length="159" mass="16934">MIHRGIAAFVAAVALPAVMSLTGCAPTDQAARARTSPAATAGPGGAERVSPSPRAGAARPAKTGTLSTRALSTLPVEAAATWRLILNGGPFPYPRDGVVFQNRERLLPVRSRGYYHEYTVPTPGSRDRGARRLVSGGGTEELYYTGDHYRSFVIVDVRR</sequence>
<dbReference type="AlphaFoldDB" id="A0A9W6MH04"/>
<evidence type="ECO:0000256" key="2">
    <source>
        <dbReference type="ARBA" id="ARBA00022801"/>
    </source>
</evidence>
<dbReference type="GO" id="GO:0004521">
    <property type="term" value="F:RNA endonuclease activity"/>
    <property type="evidence" value="ECO:0007669"/>
    <property type="project" value="InterPro"/>
</dbReference>
<proteinExistence type="predicted"/>
<dbReference type="Proteomes" id="UP001143474">
    <property type="component" value="Unassembled WGS sequence"/>
</dbReference>
<organism evidence="5 6">
    <name type="scientific">Streptosporangium carneum</name>
    <dbReference type="NCBI Taxonomy" id="47481"/>
    <lineage>
        <taxon>Bacteria</taxon>
        <taxon>Bacillati</taxon>
        <taxon>Actinomycetota</taxon>
        <taxon>Actinomycetes</taxon>
        <taxon>Streptosporangiales</taxon>
        <taxon>Streptosporangiaceae</taxon>
        <taxon>Streptosporangium</taxon>
    </lineage>
</organism>
<dbReference type="InterPro" id="IPR000026">
    <property type="entry name" value="N1-like"/>
</dbReference>
<evidence type="ECO:0000313" key="6">
    <source>
        <dbReference type="Proteomes" id="UP001143474"/>
    </source>
</evidence>
<protein>
    <submittedName>
        <fullName evidence="5">Ribonuclease N1</fullName>
    </submittedName>
</protein>
<feature type="signal peptide" evidence="4">
    <location>
        <begin position="1"/>
        <end position="25"/>
    </location>
</feature>
<reference evidence="5" key="1">
    <citation type="journal article" date="2014" name="Int. J. Syst. Evol. Microbiol.">
        <title>Complete genome sequence of Corynebacterium casei LMG S-19264T (=DSM 44701T), isolated from a smear-ripened cheese.</title>
        <authorList>
            <consortium name="US DOE Joint Genome Institute (JGI-PGF)"/>
            <person name="Walter F."/>
            <person name="Albersmeier A."/>
            <person name="Kalinowski J."/>
            <person name="Ruckert C."/>
        </authorList>
    </citation>
    <scope>NUCLEOTIDE SEQUENCE</scope>
    <source>
        <strain evidence="5">VKM Ac-2007</strain>
    </source>
</reference>
<dbReference type="EMBL" id="BSEV01000031">
    <property type="protein sequence ID" value="GLK14334.1"/>
    <property type="molecule type" value="Genomic_DNA"/>
</dbReference>